<keyword evidence="1" id="KW-0732">Signal</keyword>
<evidence type="ECO:0000313" key="2">
    <source>
        <dbReference type="EMBL" id="RSH89259.1"/>
    </source>
</evidence>
<feature type="signal peptide" evidence="1">
    <location>
        <begin position="1"/>
        <end position="18"/>
    </location>
</feature>
<dbReference type="OrthoDB" id="2581067at2759"/>
<accession>A0A427YDM3</accession>
<feature type="chain" id="PRO_5018998419" description="DUF642 domain-containing protein" evidence="1">
    <location>
        <begin position="19"/>
        <end position="189"/>
    </location>
</feature>
<dbReference type="STRING" id="1890683.A0A427YDM3"/>
<dbReference type="AlphaFoldDB" id="A0A427YDM3"/>
<protein>
    <recommendedName>
        <fullName evidence="4">DUF642 domain-containing protein</fullName>
    </recommendedName>
</protein>
<sequence length="189" mass="20022">MRSVIAVLSLALLSLTSAQVSTIYWPIASPGPNYPWVIGGKNILAWQTGGGTGIDSFDVQLHNSNKSVMIGFLPIALRVPLERLPSGHHNYGGEMEVDLDSGIPTGDNFRLIFMNTYHGEVYATSDKFSIYASQPANYTTDADLPTATITATLTGDPNPTQQWAITLNGINPDATASAQVIAGNAGSGQ</sequence>
<name>A0A427YDM3_9TREE</name>
<reference evidence="2 3" key="1">
    <citation type="submission" date="2018-11" db="EMBL/GenBank/DDBJ databases">
        <title>Genome sequence of Saitozyma podzolica DSM 27192.</title>
        <authorList>
            <person name="Aliyu H."/>
            <person name="Gorte O."/>
            <person name="Ochsenreither K."/>
        </authorList>
    </citation>
    <scope>NUCLEOTIDE SEQUENCE [LARGE SCALE GENOMIC DNA]</scope>
    <source>
        <strain evidence="2 3">DSM 27192</strain>
    </source>
</reference>
<keyword evidence="3" id="KW-1185">Reference proteome</keyword>
<gene>
    <name evidence="2" type="ORF">EHS25_002371</name>
</gene>
<evidence type="ECO:0000256" key="1">
    <source>
        <dbReference type="SAM" id="SignalP"/>
    </source>
</evidence>
<evidence type="ECO:0000313" key="3">
    <source>
        <dbReference type="Proteomes" id="UP000279259"/>
    </source>
</evidence>
<evidence type="ECO:0008006" key="4">
    <source>
        <dbReference type="Google" id="ProtNLM"/>
    </source>
</evidence>
<dbReference type="EMBL" id="RSCD01000014">
    <property type="protein sequence ID" value="RSH89259.1"/>
    <property type="molecule type" value="Genomic_DNA"/>
</dbReference>
<proteinExistence type="predicted"/>
<dbReference type="Proteomes" id="UP000279259">
    <property type="component" value="Unassembled WGS sequence"/>
</dbReference>
<comment type="caution">
    <text evidence="2">The sequence shown here is derived from an EMBL/GenBank/DDBJ whole genome shotgun (WGS) entry which is preliminary data.</text>
</comment>
<organism evidence="2 3">
    <name type="scientific">Saitozyma podzolica</name>
    <dbReference type="NCBI Taxonomy" id="1890683"/>
    <lineage>
        <taxon>Eukaryota</taxon>
        <taxon>Fungi</taxon>
        <taxon>Dikarya</taxon>
        <taxon>Basidiomycota</taxon>
        <taxon>Agaricomycotina</taxon>
        <taxon>Tremellomycetes</taxon>
        <taxon>Tremellales</taxon>
        <taxon>Trimorphomycetaceae</taxon>
        <taxon>Saitozyma</taxon>
    </lineage>
</organism>